<organism evidence="2 4">
    <name type="scientific">Oceanimonas baumannii</name>
    <dbReference type="NCBI Taxonomy" id="129578"/>
    <lineage>
        <taxon>Bacteria</taxon>
        <taxon>Pseudomonadati</taxon>
        <taxon>Pseudomonadota</taxon>
        <taxon>Gammaproteobacteria</taxon>
        <taxon>Aeromonadales</taxon>
        <taxon>Aeromonadaceae</taxon>
        <taxon>Oceanimonas</taxon>
    </lineage>
</organism>
<dbReference type="RefSeq" id="WP_094279767.1">
    <property type="nucleotide sequence ID" value="NZ_NQJF01000020.1"/>
</dbReference>
<gene>
    <name evidence="2" type="ORF">B6S09_17460</name>
    <name evidence="3" type="ORF">LY04_02767</name>
</gene>
<keyword evidence="3" id="KW-0808">Transferase</keyword>
<dbReference type="GO" id="GO:0032259">
    <property type="term" value="P:methylation"/>
    <property type="evidence" value="ECO:0007669"/>
    <property type="project" value="UniProtKB-KW"/>
</dbReference>
<dbReference type="Gene3D" id="1.10.287.1490">
    <property type="match status" value="1"/>
</dbReference>
<keyword evidence="5" id="KW-1185">Reference proteome</keyword>
<proteinExistence type="predicted"/>
<dbReference type="EMBL" id="NQJF01000020">
    <property type="protein sequence ID" value="OYD21133.1"/>
    <property type="molecule type" value="Genomic_DNA"/>
</dbReference>
<dbReference type="GO" id="GO:0008168">
    <property type="term" value="F:methyltransferase activity"/>
    <property type="evidence" value="ECO:0007669"/>
    <property type="project" value="UniProtKB-KW"/>
</dbReference>
<evidence type="ECO:0000313" key="3">
    <source>
        <dbReference type="EMBL" id="TDW56964.1"/>
    </source>
</evidence>
<keyword evidence="1" id="KW-0175">Coiled coil</keyword>
<accession>A0A235C976</accession>
<protein>
    <submittedName>
        <fullName evidence="3">FkbM family methyltransferase</fullName>
    </submittedName>
</protein>
<dbReference type="InterPro" id="IPR029063">
    <property type="entry name" value="SAM-dependent_MTases_sf"/>
</dbReference>
<keyword evidence="3" id="KW-0489">Methyltransferase</keyword>
<reference evidence="2 4" key="1">
    <citation type="submission" date="2017-08" db="EMBL/GenBank/DDBJ databases">
        <title>Draft Genome Sequence of the Marine Bacterium Oceanimonas baumannii ATCC 700832.</title>
        <authorList>
            <person name="Mcclelland W.D."/>
            <person name="Brennan M.A."/>
            <person name="Trachtenberg A.M."/>
            <person name="Maclea K.S."/>
        </authorList>
    </citation>
    <scope>NUCLEOTIDE SEQUENCE [LARGE SCALE GENOMIC DNA]</scope>
    <source>
        <strain evidence="2 4">ATCC 700832</strain>
    </source>
</reference>
<feature type="coiled-coil region" evidence="1">
    <location>
        <begin position="198"/>
        <end position="396"/>
    </location>
</feature>
<dbReference type="Proteomes" id="UP000295058">
    <property type="component" value="Unassembled WGS sequence"/>
</dbReference>
<evidence type="ECO:0000313" key="5">
    <source>
        <dbReference type="Proteomes" id="UP000295058"/>
    </source>
</evidence>
<evidence type="ECO:0000313" key="4">
    <source>
        <dbReference type="Proteomes" id="UP000243640"/>
    </source>
</evidence>
<dbReference type="AlphaFoldDB" id="A0A235C976"/>
<dbReference type="Proteomes" id="UP000243640">
    <property type="component" value="Unassembled WGS sequence"/>
</dbReference>
<evidence type="ECO:0000313" key="2">
    <source>
        <dbReference type="EMBL" id="OYD21133.1"/>
    </source>
</evidence>
<name>A0A235C976_9GAMM</name>
<dbReference type="OrthoDB" id="823440at2"/>
<evidence type="ECO:0000256" key="1">
    <source>
        <dbReference type="SAM" id="Coils"/>
    </source>
</evidence>
<dbReference type="Gene3D" id="3.40.50.150">
    <property type="entry name" value="Vaccinia Virus protein VP39"/>
    <property type="match status" value="1"/>
</dbReference>
<comment type="caution">
    <text evidence="2">The sequence shown here is derived from an EMBL/GenBank/DDBJ whole genome shotgun (WGS) entry which is preliminary data.</text>
</comment>
<sequence>MPSASVHTLVHIGAGNGCQLSKLTSNAAPVRTVLIEPLPSHADGLRRNHPNTEVWELAISCQHNNQPATLFEFNMSEASSLQQPSGLLQLYPGIKTVRQHQVQTKTPASMMAELNLPEHEFHLLIVEANGEETAIVRELVQQGLLQQFKQVQLALPTSVLYSRESNVEQLQASHFELVQEITEDPDIHMQCWQFNEFSYQLEQQHKALSAQIQAQEKEITQLTAQLQQEQTKHIASSRHADALKSQLAELKTQHAESSQQLSGLQQSLNEAKALQLQKQKEIAALKASVENSQQAQQSAQNKLTALEQALAEKQALLASSEEKLTKYKSYFQSRKKQHEAAEQKISDLTQQLSHANAQINQLQEQLQKQQQAGSKLSELEQKMEQLFASQAEQLRQNTNALGQHVTKMHASSNRQWQVALAVQHSLSFGEQPLQFSDTSISPELAQHLITLVQNNNYDLIIEFGSGHSTSLLARTLLGKHQRSQSSGRLALQEHNAGTPQTHLAPSEHDLPKRIISFEHNKTYYQQTFQSIKQQGLGEVVELVHAPLVNCTFSPEHLFYDCEANLKQLADLLQNEEKHILVLVDGPSAEPTEHSRTPALPALLNHFARHRLDVVLDDHHRDSEQHSAEQWRSQLAERSLSFKEHTWAGDKSALLLSINS</sequence>
<reference evidence="3 5" key="2">
    <citation type="submission" date="2019-03" db="EMBL/GenBank/DDBJ databases">
        <title>Genomic Encyclopedia of Archaeal and Bacterial Type Strains, Phase II (KMG-II): from individual species to whole genera.</title>
        <authorList>
            <person name="Goeker M."/>
        </authorList>
    </citation>
    <scope>NUCLEOTIDE SEQUENCE [LARGE SCALE GENOMIC DNA]</scope>
    <source>
        <strain evidence="3 5">DSM 15594</strain>
    </source>
</reference>
<dbReference type="EMBL" id="SODO01000012">
    <property type="protein sequence ID" value="TDW56964.1"/>
    <property type="molecule type" value="Genomic_DNA"/>
</dbReference>